<dbReference type="Gene3D" id="3.30.230.10">
    <property type="match status" value="1"/>
</dbReference>
<evidence type="ECO:0000313" key="2">
    <source>
        <dbReference type="Proteomes" id="UP000001422"/>
    </source>
</evidence>
<dbReference type="STRING" id="84588.SYNW0350"/>
<protein>
    <submittedName>
        <fullName evidence="1">Possible DNA repair protein sms homolog [truncated]</fullName>
    </submittedName>
</protein>
<dbReference type="KEGG" id="syw:SYNW0350"/>
<dbReference type="InterPro" id="IPR020568">
    <property type="entry name" value="Ribosomal_Su5_D2-typ_SF"/>
</dbReference>
<dbReference type="eggNOG" id="COG1066">
    <property type="taxonomic scope" value="Bacteria"/>
</dbReference>
<dbReference type="EMBL" id="BX569689">
    <property type="protein sequence ID" value="CAE06865.1"/>
    <property type="molecule type" value="Genomic_DNA"/>
</dbReference>
<gene>
    <name evidence="1" type="ordered locus">SYNW0350</name>
</gene>
<reference evidence="1 2" key="1">
    <citation type="journal article" date="2003" name="Nature">
        <title>The genome of a motile marine Synechococcus.</title>
        <authorList>
            <person name="Palenik B."/>
            <person name="Brahamsha B."/>
            <person name="Larimer F."/>
            <person name="Land M."/>
            <person name="Hauser L."/>
            <person name="Chain P."/>
            <person name="Lamerdin J."/>
            <person name="Regala W."/>
            <person name="Allen E.A."/>
            <person name="McCarren J."/>
            <person name="Paulsen I."/>
            <person name="Dufresne A."/>
            <person name="Partensky F."/>
            <person name="Webb E."/>
            <person name="Waterbury J."/>
        </authorList>
    </citation>
    <scope>NUCLEOTIDE SEQUENCE [LARGE SCALE GENOMIC DNA]</scope>
    <source>
        <strain evidence="1 2">WH8102</strain>
    </source>
</reference>
<dbReference type="HOGENOM" id="CLU_2467924_0_0_3"/>
<dbReference type="Proteomes" id="UP000001422">
    <property type="component" value="Chromosome"/>
</dbReference>
<sequence>MHCSAGDLTLPPGTVLVGELGLGGQLRPVGQLELRLQEAARLGFRRAVVPRGSGLGALAAGLILPSWRPIGSPRPFVLALGEDLTDQK</sequence>
<name>Q7U9A8_PARMW</name>
<dbReference type="InterPro" id="IPR014721">
    <property type="entry name" value="Ribsml_uS5_D2-typ_fold_subgr"/>
</dbReference>
<proteinExistence type="predicted"/>
<dbReference type="AlphaFoldDB" id="Q7U9A8"/>
<evidence type="ECO:0000313" key="1">
    <source>
        <dbReference type="EMBL" id="CAE06865.1"/>
    </source>
</evidence>
<dbReference type="SUPFAM" id="SSF54211">
    <property type="entry name" value="Ribosomal protein S5 domain 2-like"/>
    <property type="match status" value="1"/>
</dbReference>
<organism evidence="1 2">
    <name type="scientific">Parasynechococcus marenigrum (strain WH8102)</name>
    <dbReference type="NCBI Taxonomy" id="84588"/>
    <lineage>
        <taxon>Bacteria</taxon>
        <taxon>Bacillati</taxon>
        <taxon>Cyanobacteriota</taxon>
        <taxon>Cyanophyceae</taxon>
        <taxon>Synechococcales</taxon>
        <taxon>Prochlorococcaceae</taxon>
        <taxon>Parasynechococcus</taxon>
        <taxon>Parasynechococcus marenigrum</taxon>
    </lineage>
</organism>
<dbReference type="RefSeq" id="WP_011127224.1">
    <property type="nucleotide sequence ID" value="NC_005070.1"/>
</dbReference>
<accession>Q7U9A8</accession>
<keyword evidence="2" id="KW-1185">Reference proteome</keyword>